<name>I7FII1_GEOSL</name>
<reference evidence="1 2" key="2">
    <citation type="journal article" date="2012" name="BMC Genomics">
        <title>Comparative genomic analysis of Geobacter sulfurreducens KN400, a strain with enhanced capacity for extracellular electron transfer and electricity production.</title>
        <authorList>
            <person name="Butler J.E."/>
            <person name="Young N.D."/>
            <person name="Aklujkar M."/>
            <person name="Lovley D.R."/>
        </authorList>
    </citation>
    <scope>NUCLEOTIDE SEQUENCE [LARGE SCALE GENOMIC DNA]</scope>
    <source>
        <strain evidence="2">ATCC 51573 / DSM 12127 / PCA</strain>
    </source>
</reference>
<dbReference type="EMBL" id="AE017180">
    <property type="protein sequence ID" value="AFP20478.1"/>
    <property type="molecule type" value="Genomic_DNA"/>
</dbReference>
<dbReference type="HOGENOM" id="CLU_3252141_0_0_7"/>
<keyword evidence="2" id="KW-1185">Reference proteome</keyword>
<evidence type="ECO:0000313" key="1">
    <source>
        <dbReference type="EMBL" id="AFP20478.1"/>
    </source>
</evidence>
<accession>I7FII1</accession>
<dbReference type="KEGG" id="gsu:GSU3582"/>
<reference evidence="1 2" key="1">
    <citation type="journal article" date="2003" name="Science">
        <title>Genome of Geobacter sulfurreducens: metal reduction in subsurface environments.</title>
        <authorList>
            <person name="Methe B.A."/>
            <person name="Nelson K.E."/>
            <person name="Eisen J.A."/>
            <person name="Paulsen I.T."/>
            <person name="Nelson W."/>
            <person name="Heidelberg J.F."/>
            <person name="Wu D."/>
            <person name="Wu M."/>
            <person name="Ward N."/>
            <person name="Beanan M.J."/>
            <person name="Dodson R.J."/>
            <person name="Madupu R."/>
            <person name="Brinkac L.M."/>
            <person name="Daugherty S.C."/>
            <person name="DeBoy R.T."/>
            <person name="Durkin A.S."/>
            <person name="Gwinn M."/>
            <person name="Kolonay J.F."/>
            <person name="Sullivan S.A."/>
            <person name="Haft D.H."/>
            <person name="Selengut J."/>
            <person name="Davidsen T.M."/>
            <person name="Zafar N."/>
            <person name="White O."/>
            <person name="Tran B."/>
            <person name="Romero C."/>
            <person name="Forberger H.A."/>
            <person name="Weidman J."/>
            <person name="Khouri H."/>
            <person name="Feldblyum T.V."/>
            <person name="Utterback T.R."/>
            <person name="Van Aken S.E."/>
            <person name="Lovley D.R."/>
            <person name="Fraser C.M."/>
        </authorList>
    </citation>
    <scope>NUCLEOTIDE SEQUENCE [LARGE SCALE GENOMIC DNA]</scope>
    <source>
        <strain evidence="2">ATCC 51573 / DSM 12127 / PCA</strain>
    </source>
</reference>
<organism evidence="1 2">
    <name type="scientific">Geobacter sulfurreducens (strain ATCC 51573 / DSM 12127 / PCA)</name>
    <dbReference type="NCBI Taxonomy" id="243231"/>
    <lineage>
        <taxon>Bacteria</taxon>
        <taxon>Pseudomonadati</taxon>
        <taxon>Thermodesulfobacteriota</taxon>
        <taxon>Desulfuromonadia</taxon>
        <taxon>Geobacterales</taxon>
        <taxon>Geobacteraceae</taxon>
        <taxon>Geobacter</taxon>
    </lineage>
</organism>
<dbReference type="AlphaFoldDB" id="I7FII1"/>
<dbReference type="STRING" id="243231.GSU3582"/>
<evidence type="ECO:0000313" key="2">
    <source>
        <dbReference type="Proteomes" id="UP000000577"/>
    </source>
</evidence>
<dbReference type="SMR" id="I7FII1"/>
<sequence length="52" mass="5922">MCVNRLMMSWVEESMTKKTTHMTLGRLPNLTLRQAASVFMTVLALCGCSWSR</sequence>
<dbReference type="Proteomes" id="UP000000577">
    <property type="component" value="Chromosome"/>
</dbReference>
<protein>
    <submittedName>
        <fullName evidence="1">Uncharacterized protein</fullName>
    </submittedName>
</protein>
<dbReference type="EnsemblBacteria" id="AFP20478">
    <property type="protein sequence ID" value="AFP20478"/>
    <property type="gene ID" value="GSU3582"/>
</dbReference>
<proteinExistence type="predicted"/>
<dbReference type="InParanoid" id="I7FII1"/>
<gene>
    <name evidence="1" type="ordered locus">GSU3582</name>
</gene>